<evidence type="ECO:0000313" key="3">
    <source>
        <dbReference type="EMBL" id="CEK92275.1"/>
    </source>
</evidence>
<feature type="compositionally biased region" description="Polar residues" evidence="2">
    <location>
        <begin position="20"/>
        <end position="30"/>
    </location>
</feature>
<organism evidence="3">
    <name type="scientific">Arion vulgaris</name>
    <dbReference type="NCBI Taxonomy" id="1028688"/>
    <lineage>
        <taxon>Eukaryota</taxon>
        <taxon>Metazoa</taxon>
        <taxon>Spiralia</taxon>
        <taxon>Lophotrochozoa</taxon>
        <taxon>Mollusca</taxon>
        <taxon>Gastropoda</taxon>
        <taxon>Heterobranchia</taxon>
        <taxon>Euthyneura</taxon>
        <taxon>Panpulmonata</taxon>
        <taxon>Eupulmonata</taxon>
        <taxon>Stylommatophora</taxon>
        <taxon>Helicina</taxon>
        <taxon>Arionoidea</taxon>
        <taxon>Arionidae</taxon>
        <taxon>Arion</taxon>
    </lineage>
</organism>
<reference evidence="3" key="1">
    <citation type="submission" date="2014-12" db="EMBL/GenBank/DDBJ databases">
        <title>Insight into the proteome of Arion vulgaris.</title>
        <authorList>
            <person name="Aradska J."/>
            <person name="Bulat T."/>
            <person name="Smidak R."/>
            <person name="Sarate P."/>
            <person name="Gangsoo J."/>
            <person name="Sialana F."/>
            <person name="Bilban M."/>
            <person name="Lubec G."/>
        </authorList>
    </citation>
    <scope>NUCLEOTIDE SEQUENCE</scope>
    <source>
        <tissue evidence="3">Skin</tissue>
    </source>
</reference>
<gene>
    <name evidence="3" type="primary">ORF187445</name>
</gene>
<accession>A0A0B7BJC5</accession>
<keyword evidence="1" id="KW-0175">Coiled coil</keyword>
<evidence type="ECO:0000256" key="1">
    <source>
        <dbReference type="SAM" id="Coils"/>
    </source>
</evidence>
<dbReference type="AlphaFoldDB" id="A0A0B7BJC5"/>
<name>A0A0B7BJC5_9EUPU</name>
<protein>
    <submittedName>
        <fullName evidence="3">Uncharacterized protein</fullName>
    </submittedName>
</protein>
<evidence type="ECO:0000256" key="2">
    <source>
        <dbReference type="SAM" id="MobiDB-lite"/>
    </source>
</evidence>
<proteinExistence type="predicted"/>
<sequence>MNPGFRHWAKEALGQWDGKTPQSDEANTSELIPPHIYNWMSKVMMKTQMKKMKQELKQAKQSMKADKKAHK</sequence>
<feature type="coiled-coil region" evidence="1">
    <location>
        <begin position="42"/>
        <end position="69"/>
    </location>
</feature>
<dbReference type="EMBL" id="HACG01045410">
    <property type="protein sequence ID" value="CEK92275.1"/>
    <property type="molecule type" value="Transcribed_RNA"/>
</dbReference>
<feature type="region of interest" description="Disordered" evidence="2">
    <location>
        <begin position="1"/>
        <end position="30"/>
    </location>
</feature>